<dbReference type="SUPFAM" id="SSF55785">
    <property type="entry name" value="PYP-like sensor domain (PAS domain)"/>
    <property type="match status" value="2"/>
</dbReference>
<dbReference type="PANTHER" id="PTHR43304">
    <property type="entry name" value="PHYTOCHROME-LIKE PROTEIN CPH1"/>
    <property type="match status" value="1"/>
</dbReference>
<dbReference type="KEGG" id="dsc:ABOD76_11030"/>
<evidence type="ECO:0000259" key="7">
    <source>
        <dbReference type="PROSITE" id="PS50112"/>
    </source>
</evidence>
<evidence type="ECO:0000259" key="8">
    <source>
        <dbReference type="PROSITE" id="PS50113"/>
    </source>
</evidence>
<dbReference type="AlphaFoldDB" id="A0AAU7UEH3"/>
<dbReference type="Pfam" id="PF13185">
    <property type="entry name" value="GAF_2"/>
    <property type="match status" value="1"/>
</dbReference>
<dbReference type="InterPro" id="IPR000014">
    <property type="entry name" value="PAS"/>
</dbReference>
<evidence type="ECO:0000313" key="9">
    <source>
        <dbReference type="EMBL" id="XBV86815.1"/>
    </source>
</evidence>
<dbReference type="EMBL" id="CP158299">
    <property type="protein sequence ID" value="XBV86815.1"/>
    <property type="molecule type" value="Genomic_DNA"/>
</dbReference>
<keyword evidence="5" id="KW-0418">Kinase</keyword>
<feature type="domain" description="PAC" evidence="8">
    <location>
        <begin position="80"/>
        <end position="132"/>
    </location>
</feature>
<dbReference type="RefSeq" id="WP_350244896.1">
    <property type="nucleotide sequence ID" value="NZ_CP158299.1"/>
</dbReference>
<dbReference type="InterPro" id="IPR005467">
    <property type="entry name" value="His_kinase_dom"/>
</dbReference>
<dbReference type="Pfam" id="PF01590">
    <property type="entry name" value="GAF"/>
    <property type="match status" value="1"/>
</dbReference>
<dbReference type="CDD" id="cd00130">
    <property type="entry name" value="PAS"/>
    <property type="match status" value="2"/>
</dbReference>
<evidence type="ECO:0000256" key="2">
    <source>
        <dbReference type="ARBA" id="ARBA00012438"/>
    </source>
</evidence>
<dbReference type="InterPro" id="IPR001610">
    <property type="entry name" value="PAC"/>
</dbReference>
<proteinExistence type="predicted"/>
<dbReference type="SMART" id="SM00091">
    <property type="entry name" value="PAS"/>
    <property type="match status" value="2"/>
</dbReference>
<dbReference type="InterPro" id="IPR029016">
    <property type="entry name" value="GAF-like_dom_sf"/>
</dbReference>
<name>A0AAU7UEH3_9DEIO</name>
<keyword evidence="3" id="KW-0597">Phosphoprotein</keyword>
<dbReference type="PROSITE" id="PS50113">
    <property type="entry name" value="PAC"/>
    <property type="match status" value="2"/>
</dbReference>
<protein>
    <recommendedName>
        <fullName evidence="2">histidine kinase</fullName>
        <ecNumber evidence="2">2.7.13.3</ecNumber>
    </recommendedName>
</protein>
<dbReference type="PROSITE" id="PS50109">
    <property type="entry name" value="HIS_KIN"/>
    <property type="match status" value="1"/>
</dbReference>
<dbReference type="SUPFAM" id="SSF55874">
    <property type="entry name" value="ATPase domain of HSP90 chaperone/DNA topoisomerase II/histidine kinase"/>
    <property type="match status" value="1"/>
</dbReference>
<feature type="domain" description="Histidine kinase" evidence="6">
    <location>
        <begin position="633"/>
        <end position="844"/>
    </location>
</feature>
<dbReference type="Gene3D" id="3.30.565.10">
    <property type="entry name" value="Histidine kinase-like ATPase, C-terminal domain"/>
    <property type="match status" value="1"/>
</dbReference>
<sequence>MRAESSGLTEQFGPYEVLPQPVWCSDQEGHCLYSNRAMTLTTGLSPEAMLGDGYLQGVHPDDCNRVRDVLPAHWMAQDPVEYEYRLLQATGEYHWVCSRSQPVRSETGELIHWVSTCHDIDALKRAEHSRARQNGLSVRLLRLTQGLARATDLQTAVASALQGCHEVLQAHGVLLYLLSDNGNELLLSATHGYSDEDVTSIRSVAATADLPAAQAIRVERPIWVEADLAERYPQMHPIIDTYHLQALACIPLMRARRPMGVLVLDFTEPQPFDPDLRALLVGAADEIGQALVRTGLLTVRQRLEQYQVLLNTITDQLSRSLTCEEVHRGVLQESAEVTGAYGGFFTSVALDGATLVVDTQQGYAPQFMERHHVIPPEADLPVQLARRTGQAVYVSSRAELLQRFPELAGTLEARTQALAVLPLRSDGQVTGTLALSYASPHDFDPVERQFLVALATHTSQVLQRARLYEREQAARRQAEEVARSEQLNQQSLRGILNALPNLVWILTPDGLVQEFNTQWGSYTGQTEQMEGVSWLEAIHPADQPLLMQIRAEAIRAVREYRLELRIRRSDHTYRWHVARVIPVLVDGQLMRWVGSATDIDDQKRTEELLEQRVMERTRRWQDLNLELRAIATTLAGSLEEPLRRVFGVVGLIEQRLGRLDHLKDERIVQLFRLLSAETQRMSGVAQEIRQFSDLENRELRLSRVPLDQLVIQVRSDLESYTRQQTVKWKMGSLPVVRADALLLRQVFAEVFLTLLSRPADTGDLIITISAAVHGQQVEVRLESNGRFTAEEVQLLFSPLGHDLESGGGAGLANVRRTVARHGGQISTVESEAGTVLALTLPLWRDPPVSRA</sequence>
<dbReference type="Pfam" id="PF08447">
    <property type="entry name" value="PAS_3"/>
    <property type="match status" value="2"/>
</dbReference>
<dbReference type="PANTHER" id="PTHR43304:SF1">
    <property type="entry name" value="PAC DOMAIN-CONTAINING PROTEIN"/>
    <property type="match status" value="1"/>
</dbReference>
<dbReference type="Gene3D" id="3.30.450.40">
    <property type="match status" value="2"/>
</dbReference>
<dbReference type="InterPro" id="IPR052162">
    <property type="entry name" value="Sensor_kinase/Photoreceptor"/>
</dbReference>
<comment type="catalytic activity">
    <reaction evidence="1">
        <text>ATP + protein L-histidine = ADP + protein N-phospho-L-histidine.</text>
        <dbReference type="EC" id="2.7.13.3"/>
    </reaction>
</comment>
<dbReference type="SMART" id="SM00387">
    <property type="entry name" value="HATPase_c"/>
    <property type="match status" value="1"/>
</dbReference>
<keyword evidence="4" id="KW-0808">Transferase</keyword>
<dbReference type="InterPro" id="IPR013655">
    <property type="entry name" value="PAS_fold_3"/>
</dbReference>
<dbReference type="InterPro" id="IPR003594">
    <property type="entry name" value="HATPase_dom"/>
</dbReference>
<evidence type="ECO:0000256" key="3">
    <source>
        <dbReference type="ARBA" id="ARBA00022553"/>
    </source>
</evidence>
<dbReference type="SMART" id="SM00065">
    <property type="entry name" value="GAF"/>
    <property type="match status" value="2"/>
</dbReference>
<evidence type="ECO:0000259" key="6">
    <source>
        <dbReference type="PROSITE" id="PS50109"/>
    </source>
</evidence>
<dbReference type="EC" id="2.7.13.3" evidence="2"/>
<dbReference type="Gene3D" id="3.30.450.20">
    <property type="entry name" value="PAS domain"/>
    <property type="match status" value="2"/>
</dbReference>
<dbReference type="InterPro" id="IPR003018">
    <property type="entry name" value="GAF"/>
</dbReference>
<dbReference type="InterPro" id="IPR035965">
    <property type="entry name" value="PAS-like_dom_sf"/>
</dbReference>
<dbReference type="SUPFAM" id="SSF55781">
    <property type="entry name" value="GAF domain-like"/>
    <property type="match status" value="2"/>
</dbReference>
<dbReference type="Pfam" id="PF02518">
    <property type="entry name" value="HATPase_c"/>
    <property type="match status" value="1"/>
</dbReference>
<dbReference type="SMART" id="SM00086">
    <property type="entry name" value="PAC"/>
    <property type="match status" value="2"/>
</dbReference>
<dbReference type="NCBIfam" id="TIGR00229">
    <property type="entry name" value="sensory_box"/>
    <property type="match status" value="2"/>
</dbReference>
<dbReference type="PROSITE" id="PS50112">
    <property type="entry name" value="PAS"/>
    <property type="match status" value="1"/>
</dbReference>
<dbReference type="FunFam" id="3.30.450.20:FF:000099">
    <property type="entry name" value="Sensory box sensor histidine kinase"/>
    <property type="match status" value="2"/>
</dbReference>
<dbReference type="GO" id="GO:0004673">
    <property type="term" value="F:protein histidine kinase activity"/>
    <property type="evidence" value="ECO:0007669"/>
    <property type="project" value="UniProtKB-EC"/>
</dbReference>
<gene>
    <name evidence="9" type="ORF">ABOD76_11030</name>
</gene>
<reference evidence="9" key="1">
    <citation type="submission" date="2024-06" db="EMBL/GenBank/DDBJ databases">
        <title>Draft Genome Sequence of Deinococcus sonorensis Type Strain KR-87, a Biofilm Producing Representative of the Genus Deinococcus.</title>
        <authorList>
            <person name="Boren L.S."/>
            <person name="Grosso R.A."/>
            <person name="Hugenberg-Cox A.N."/>
            <person name="Hill J.T.E."/>
            <person name="Albert C.M."/>
            <person name="Tuohy J.M."/>
        </authorList>
    </citation>
    <scope>NUCLEOTIDE SEQUENCE</scope>
    <source>
        <strain evidence="9">KR-87</strain>
    </source>
</reference>
<accession>A0AAU7UEH3</accession>
<organism evidence="9">
    <name type="scientific">Deinococcus sonorensis KR-87</name>
    <dbReference type="NCBI Taxonomy" id="694439"/>
    <lineage>
        <taxon>Bacteria</taxon>
        <taxon>Thermotogati</taxon>
        <taxon>Deinococcota</taxon>
        <taxon>Deinococci</taxon>
        <taxon>Deinococcales</taxon>
        <taxon>Deinococcaceae</taxon>
        <taxon>Deinococcus</taxon>
    </lineage>
</organism>
<dbReference type="InterPro" id="IPR036890">
    <property type="entry name" value="HATPase_C_sf"/>
</dbReference>
<feature type="domain" description="PAS" evidence="7">
    <location>
        <begin position="16"/>
        <end position="70"/>
    </location>
</feature>
<evidence type="ECO:0000256" key="4">
    <source>
        <dbReference type="ARBA" id="ARBA00022679"/>
    </source>
</evidence>
<evidence type="ECO:0000256" key="1">
    <source>
        <dbReference type="ARBA" id="ARBA00000085"/>
    </source>
</evidence>
<dbReference type="InterPro" id="IPR000700">
    <property type="entry name" value="PAS-assoc_C"/>
</dbReference>
<evidence type="ECO:0000256" key="5">
    <source>
        <dbReference type="ARBA" id="ARBA00022777"/>
    </source>
</evidence>
<feature type="domain" description="PAC" evidence="8">
    <location>
        <begin position="560"/>
        <end position="611"/>
    </location>
</feature>